<comment type="caution">
    <text evidence="1">The sequence shown here is derived from an EMBL/GenBank/DDBJ whole genome shotgun (WGS) entry which is preliminary data.</text>
</comment>
<dbReference type="Gene3D" id="2.120.10.80">
    <property type="entry name" value="Kelch-type beta propeller"/>
    <property type="match status" value="1"/>
</dbReference>
<name>A0A1R2AKU0_9CILI</name>
<dbReference type="Proteomes" id="UP000187209">
    <property type="component" value="Unassembled WGS sequence"/>
</dbReference>
<dbReference type="SUPFAM" id="SSF117281">
    <property type="entry name" value="Kelch motif"/>
    <property type="match status" value="1"/>
</dbReference>
<reference evidence="1 2" key="1">
    <citation type="submission" date="2016-11" db="EMBL/GenBank/DDBJ databases">
        <title>The macronuclear genome of Stentor coeruleus: a giant cell with tiny introns.</title>
        <authorList>
            <person name="Slabodnick M."/>
            <person name="Ruby J.G."/>
            <person name="Reiff S.B."/>
            <person name="Swart E.C."/>
            <person name="Gosai S."/>
            <person name="Prabakaran S."/>
            <person name="Witkowska E."/>
            <person name="Larue G.E."/>
            <person name="Fisher S."/>
            <person name="Freeman R.M."/>
            <person name="Gunawardena J."/>
            <person name="Chu W."/>
            <person name="Stover N.A."/>
            <person name="Gregory B.D."/>
            <person name="Nowacki M."/>
            <person name="Derisi J."/>
            <person name="Roy S.W."/>
            <person name="Marshall W.F."/>
            <person name="Sood P."/>
        </authorList>
    </citation>
    <scope>NUCLEOTIDE SEQUENCE [LARGE SCALE GENOMIC DNA]</scope>
    <source>
        <strain evidence="1">WM001</strain>
    </source>
</reference>
<dbReference type="InterPro" id="IPR015915">
    <property type="entry name" value="Kelch-typ_b-propeller"/>
</dbReference>
<dbReference type="AlphaFoldDB" id="A0A1R2AKU0"/>
<evidence type="ECO:0000313" key="2">
    <source>
        <dbReference type="Proteomes" id="UP000187209"/>
    </source>
</evidence>
<keyword evidence="2" id="KW-1185">Reference proteome</keyword>
<organism evidence="1 2">
    <name type="scientific">Stentor coeruleus</name>
    <dbReference type="NCBI Taxonomy" id="5963"/>
    <lineage>
        <taxon>Eukaryota</taxon>
        <taxon>Sar</taxon>
        <taxon>Alveolata</taxon>
        <taxon>Ciliophora</taxon>
        <taxon>Postciliodesmatophora</taxon>
        <taxon>Heterotrichea</taxon>
        <taxon>Heterotrichida</taxon>
        <taxon>Stentoridae</taxon>
        <taxon>Stentor</taxon>
    </lineage>
</organism>
<sequence length="406" mass="47584">METCEFEHCKNDPEYTCPCPIKQSKFCEAHITDYIKSQGYHGKFIENFIEISRSEKLNISAQCEAALIELKKIKDQIASKANKEMRKIIEATVSNFEYIKQQEDTYKEILGFFSINNRIIKRNEYSRKDKVILESLKAPQSILDNLKLKEKEMISKVTYRSDQDFNDMIKNYTDQIEEMKKSIDQNKLDLIEEIGKIKQSASICIEHYINQIGLLLDSFGLKISPEYFNDLFISEKMTQFEISENLSNYKTLNFPMDFYDNTYKSRNLGFFNDNSKVFNIIDCIEQRTIKIDMNIEVPLWSWAGWYELSENQMLYYSGYNSTNKTCPTKFYIFDLESPQNFTVHEIAQGKGYTGALGYYKSCIYCFGGFNSTGYLKISGFYDLQKKEWKDIEPIPEICGYNSISLW</sequence>
<evidence type="ECO:0000313" key="1">
    <source>
        <dbReference type="EMBL" id="OMJ65142.1"/>
    </source>
</evidence>
<accession>A0A1R2AKU0</accession>
<protein>
    <submittedName>
        <fullName evidence="1">Uncharacterized protein</fullName>
    </submittedName>
</protein>
<proteinExistence type="predicted"/>
<gene>
    <name evidence="1" type="ORF">SteCoe_39105</name>
</gene>
<dbReference type="EMBL" id="MPUH01002415">
    <property type="protein sequence ID" value="OMJ65142.1"/>
    <property type="molecule type" value="Genomic_DNA"/>
</dbReference>